<evidence type="ECO:0000313" key="5">
    <source>
        <dbReference type="EMBL" id="GLC59113.1"/>
    </source>
</evidence>
<dbReference type="InterPro" id="IPR050712">
    <property type="entry name" value="NAD(P)H-dep_reductase"/>
</dbReference>
<dbReference type="SUPFAM" id="SSF52218">
    <property type="entry name" value="Flavoproteins"/>
    <property type="match status" value="1"/>
</dbReference>
<dbReference type="AlphaFoldDB" id="A0A9W6F7F1"/>
<keyword evidence="6" id="KW-1185">Reference proteome</keyword>
<comment type="catalytic activity">
    <reaction evidence="3">
        <text>a quinone + NADPH + H(+) = a quinol + NADP(+)</text>
        <dbReference type="Rhea" id="RHEA:46164"/>
        <dbReference type="ChEBI" id="CHEBI:15378"/>
        <dbReference type="ChEBI" id="CHEBI:24646"/>
        <dbReference type="ChEBI" id="CHEBI:57783"/>
        <dbReference type="ChEBI" id="CHEBI:58349"/>
        <dbReference type="ChEBI" id="CHEBI:132124"/>
        <dbReference type="EC" id="1.6.5.2"/>
    </reaction>
</comment>
<evidence type="ECO:0000256" key="1">
    <source>
        <dbReference type="ARBA" id="ARBA00012648"/>
    </source>
</evidence>
<dbReference type="EC" id="1.6.5.2" evidence="1"/>
<comment type="catalytic activity">
    <reaction evidence="2">
        <text>a quinone + NADH + H(+) = a quinol + NAD(+)</text>
        <dbReference type="Rhea" id="RHEA:46160"/>
        <dbReference type="ChEBI" id="CHEBI:15378"/>
        <dbReference type="ChEBI" id="CHEBI:24646"/>
        <dbReference type="ChEBI" id="CHEBI:57540"/>
        <dbReference type="ChEBI" id="CHEBI:57945"/>
        <dbReference type="ChEBI" id="CHEBI:132124"/>
        <dbReference type="EC" id="1.6.5.2"/>
    </reaction>
</comment>
<feature type="domain" description="NADPH-dependent FMN reductase-like" evidence="4">
    <location>
        <begin position="52"/>
        <end position="184"/>
    </location>
</feature>
<evidence type="ECO:0000256" key="3">
    <source>
        <dbReference type="ARBA" id="ARBA00048983"/>
    </source>
</evidence>
<dbReference type="PANTHER" id="PTHR30543">
    <property type="entry name" value="CHROMATE REDUCTASE"/>
    <property type="match status" value="1"/>
</dbReference>
<organism evidence="5 6">
    <name type="scientific">Pleodorina starrii</name>
    <dbReference type="NCBI Taxonomy" id="330485"/>
    <lineage>
        <taxon>Eukaryota</taxon>
        <taxon>Viridiplantae</taxon>
        <taxon>Chlorophyta</taxon>
        <taxon>core chlorophytes</taxon>
        <taxon>Chlorophyceae</taxon>
        <taxon>CS clade</taxon>
        <taxon>Chlamydomonadales</taxon>
        <taxon>Volvocaceae</taxon>
        <taxon>Pleodorina</taxon>
    </lineage>
</organism>
<accession>A0A9W6F7F1</accession>
<dbReference type="InterPro" id="IPR029039">
    <property type="entry name" value="Flavoprotein-like_sf"/>
</dbReference>
<dbReference type="InterPro" id="IPR005025">
    <property type="entry name" value="FMN_Rdtase-like_dom"/>
</dbReference>
<dbReference type="GO" id="GO:0010181">
    <property type="term" value="F:FMN binding"/>
    <property type="evidence" value="ECO:0007669"/>
    <property type="project" value="TreeGrafter"/>
</dbReference>
<reference evidence="5 6" key="1">
    <citation type="journal article" date="2023" name="Commun. Biol.">
        <title>Reorganization of the ancestral sex-determining regions during the evolution of trioecy in Pleodorina starrii.</title>
        <authorList>
            <person name="Takahashi K."/>
            <person name="Suzuki S."/>
            <person name="Kawai-Toyooka H."/>
            <person name="Yamamoto K."/>
            <person name="Hamaji T."/>
            <person name="Ootsuki R."/>
            <person name="Yamaguchi H."/>
            <person name="Kawachi M."/>
            <person name="Higashiyama T."/>
            <person name="Nozaki H."/>
        </authorList>
    </citation>
    <scope>NUCLEOTIDE SEQUENCE [LARGE SCALE GENOMIC DNA]</scope>
    <source>
        <strain evidence="5 6">NIES-4479</strain>
    </source>
</reference>
<dbReference type="GO" id="GO:0003955">
    <property type="term" value="F:NAD(P)H dehydrogenase (quinone) activity"/>
    <property type="evidence" value="ECO:0007669"/>
    <property type="project" value="UniProtKB-EC"/>
</dbReference>
<dbReference type="GO" id="GO:0005829">
    <property type="term" value="C:cytosol"/>
    <property type="evidence" value="ECO:0007669"/>
    <property type="project" value="TreeGrafter"/>
</dbReference>
<dbReference type="EMBL" id="BRXU01000026">
    <property type="protein sequence ID" value="GLC59113.1"/>
    <property type="molecule type" value="Genomic_DNA"/>
</dbReference>
<name>A0A9W6F7F1_9CHLO</name>
<evidence type="ECO:0000256" key="2">
    <source>
        <dbReference type="ARBA" id="ARBA00047678"/>
    </source>
</evidence>
<dbReference type="Gene3D" id="3.40.50.360">
    <property type="match status" value="1"/>
</dbReference>
<sequence>MAAISRWSSSNCRQSCKAFAAARSRAPCVRVRAVASDATAPATAPQVAAPIRIVGISGSLRKASTNTGLLRAASRVLPAGCSFEIVDISGLPHYNEDMWQAGGGWGGGNDESVIPEAIRTFRSKVLQSDAVVFATPEYNVGITSVLKAGGDAAIDWGVCGHGPNVWDGKAALVMGSGGSGGTGDVVDPKVEAYVRNGVAALVTLARKLKA</sequence>
<evidence type="ECO:0000259" key="4">
    <source>
        <dbReference type="Pfam" id="PF03358"/>
    </source>
</evidence>
<comment type="caution">
    <text evidence="5">The sequence shown here is derived from an EMBL/GenBank/DDBJ whole genome shotgun (WGS) entry which is preliminary data.</text>
</comment>
<dbReference type="PANTHER" id="PTHR30543:SF21">
    <property type="entry name" value="NAD(P)H-DEPENDENT FMN REDUCTASE LOT6"/>
    <property type="match status" value="1"/>
</dbReference>
<proteinExistence type="predicted"/>
<protein>
    <recommendedName>
        <fullName evidence="1">NAD(P)H dehydrogenase (quinone)</fullName>
        <ecNumber evidence="1">1.6.5.2</ecNumber>
    </recommendedName>
</protein>
<dbReference type="Proteomes" id="UP001165080">
    <property type="component" value="Unassembled WGS sequence"/>
</dbReference>
<evidence type="ECO:0000313" key="6">
    <source>
        <dbReference type="Proteomes" id="UP001165080"/>
    </source>
</evidence>
<dbReference type="Pfam" id="PF03358">
    <property type="entry name" value="FMN_red"/>
    <property type="match status" value="1"/>
</dbReference>
<gene>
    <name evidence="5" type="primary">PLEST009716</name>
    <name evidence="5" type="ORF">PLESTB_001449600</name>
</gene>